<dbReference type="Pfam" id="PF13549">
    <property type="entry name" value="ATP-grasp_5"/>
    <property type="match status" value="1"/>
</dbReference>
<dbReference type="GO" id="GO:0016874">
    <property type="term" value="F:ligase activity"/>
    <property type="evidence" value="ECO:0007669"/>
    <property type="project" value="UniProtKB-KW"/>
</dbReference>
<dbReference type="InterPro" id="IPR032875">
    <property type="entry name" value="Succ_CoA_lig_flav_dom"/>
</dbReference>
<dbReference type="Gene3D" id="3.30.470.20">
    <property type="entry name" value="ATP-grasp fold, B domain"/>
    <property type="match status" value="1"/>
</dbReference>
<evidence type="ECO:0000259" key="7">
    <source>
        <dbReference type="PROSITE" id="PS50975"/>
    </source>
</evidence>
<dbReference type="GO" id="GO:0005524">
    <property type="term" value="F:ATP binding"/>
    <property type="evidence" value="ECO:0007669"/>
    <property type="project" value="UniProtKB-UniRule"/>
</dbReference>
<dbReference type="Gene3D" id="3.40.630.30">
    <property type="match status" value="1"/>
</dbReference>
<dbReference type="PANTHER" id="PTHR43334">
    <property type="entry name" value="ACETATE--COA LIGASE [ADP-FORMING]"/>
    <property type="match status" value="1"/>
</dbReference>
<dbReference type="GO" id="GO:0006099">
    <property type="term" value="P:tricarboxylic acid cycle"/>
    <property type="evidence" value="ECO:0007669"/>
    <property type="project" value="UniProtKB-KW"/>
</dbReference>
<dbReference type="AlphaFoldDB" id="A0A4R2KDB6"/>
<dbReference type="GO" id="GO:0046872">
    <property type="term" value="F:metal ion binding"/>
    <property type="evidence" value="ECO:0007669"/>
    <property type="project" value="InterPro"/>
</dbReference>
<dbReference type="InterPro" id="IPR016102">
    <property type="entry name" value="Succinyl-CoA_synth-like"/>
</dbReference>
<reference evidence="9 10" key="1">
    <citation type="submission" date="2019-03" db="EMBL/GenBank/DDBJ databases">
        <title>Genomic Encyclopedia of Type Strains, Phase IV (KMG-IV): sequencing the most valuable type-strain genomes for metagenomic binning, comparative biology and taxonomic classification.</title>
        <authorList>
            <person name="Goeker M."/>
        </authorList>
    </citation>
    <scope>NUCLEOTIDE SEQUENCE [LARGE SCALE GENOMIC DNA]</scope>
    <source>
        <strain evidence="9 10">DSM 4868</strain>
    </source>
</reference>
<dbReference type="Gene3D" id="3.40.50.261">
    <property type="entry name" value="Succinyl-CoA synthetase domains"/>
    <property type="match status" value="2"/>
</dbReference>
<comment type="caution">
    <text evidence="9">The sequence shown here is derived from an EMBL/GenBank/DDBJ whole genome shotgun (WGS) entry which is preliminary data.</text>
</comment>
<dbReference type="Proteomes" id="UP000295142">
    <property type="component" value="Unassembled WGS sequence"/>
</dbReference>
<dbReference type="PANTHER" id="PTHR43334:SF1">
    <property type="entry name" value="3-HYDROXYPROPIONATE--COA LIGASE [ADP-FORMING]"/>
    <property type="match status" value="1"/>
</dbReference>
<dbReference type="SUPFAM" id="SSF52210">
    <property type="entry name" value="Succinyl-CoA synthetase domains"/>
    <property type="match status" value="2"/>
</dbReference>
<sequence length="884" mass="93819">MSILNLSGLFAPSSVAVIGASERPLSLGNIVMRNLLAGRFEGPIMPVHPRWRSVTGVLAYPTIEELPLCPDLAVICTQGTAVPALIDALGRRGTRAAIVAADDADPAAMLAAAKPHGLRILGGASFGVVVPRAHLNASFAHLSAKPGRVAFVSQSAALCAAVLDWAEPRDIGFSCVLSLGDSVGVGFSDVLDHLSNDDETKAILLHIDEMVAGREFMSAARAAARNKPVLLTRGGRIHRPSGAIGPFLAEALASPDETFTAAVGRAGALRVDTVDELFGAVETLARSKQIRGERLAILSNGGGAAKIALDEINSTTAGRATDLAPDTLERLARLMPAGWVPQNPVDLGVTAPAELYEAALAVLFDAGEVDGVLVVHSPNPIVDAREVALRVIDAQRRMDGPLLACWLGGKSADPALRLFAEAGLPNFNSIGAAIHGFGHLVQYRRNQAMLLETPPADPADVQQGRKTARAIIARGLDRQGGTLGDPDTRALIAAYGIPTVGSTLAATVEEAAEAAARVGFPVALTISSPDLPREWDVGGVALNIETPEAVRSAAEGILTRVGRTAPKARIEGFAIQPMVLRPNARQLMMGIACDPLFGPVLVFGEGGRAVELVRDHIVTLPPLNMALARQMIARTRLSARLDSHGLRPAADRDAIAEALVRLSAMLVDNPEIVACDINPLFCDENGVIAVDARIRVAAVDDSPLRRFSILPYPAGLEETATLYDGSAVLLRPIRPEDEPAHADLIGRMSPEDLRYRFFGATQKLRHHQLARLTQIDFDREMAFIATRTGTDGRPETLGVVRTSTDSDNLRAELAILVRSDLKGTGLGRILLEKIVRYHRARGTAEIGAQVLTDNEPMLRLARRGGFDVHPAAEHGIMECRLALG</sequence>
<dbReference type="SUPFAM" id="SSF51735">
    <property type="entry name" value="NAD(P)-binding Rossmann-fold domains"/>
    <property type="match status" value="1"/>
</dbReference>
<dbReference type="RefSeq" id="WP_132545798.1">
    <property type="nucleotide sequence ID" value="NZ_SLWW01000011.1"/>
</dbReference>
<keyword evidence="9" id="KW-0808">Transferase</keyword>
<evidence type="ECO:0000256" key="6">
    <source>
        <dbReference type="PROSITE-ProRule" id="PRU00409"/>
    </source>
</evidence>
<comment type="similarity">
    <text evidence="5">In the N-terminal section; belongs to the acetate CoA ligase alpha subunit family.</text>
</comment>
<evidence type="ECO:0000313" key="9">
    <source>
        <dbReference type="EMBL" id="TCO70127.1"/>
    </source>
</evidence>
<dbReference type="Pfam" id="PF13607">
    <property type="entry name" value="Succ_CoA_lig"/>
    <property type="match status" value="1"/>
</dbReference>
<dbReference type="SUPFAM" id="SSF55729">
    <property type="entry name" value="Acyl-CoA N-acyltransferases (Nat)"/>
    <property type="match status" value="1"/>
</dbReference>
<dbReference type="PROSITE" id="PS51186">
    <property type="entry name" value="GNAT"/>
    <property type="match status" value="1"/>
</dbReference>
<dbReference type="SMART" id="SM00881">
    <property type="entry name" value="CoA_binding"/>
    <property type="match status" value="1"/>
</dbReference>
<dbReference type="EMBL" id="SLWW01000011">
    <property type="protein sequence ID" value="TCO70127.1"/>
    <property type="molecule type" value="Genomic_DNA"/>
</dbReference>
<dbReference type="GO" id="GO:0016747">
    <property type="term" value="F:acyltransferase activity, transferring groups other than amino-acyl groups"/>
    <property type="evidence" value="ECO:0007669"/>
    <property type="project" value="InterPro"/>
</dbReference>
<keyword evidence="3 6" id="KW-0547">Nucleotide-binding</keyword>
<feature type="domain" description="N-acetyltransferase" evidence="8">
    <location>
        <begin position="728"/>
        <end position="882"/>
    </location>
</feature>
<keyword evidence="4 6" id="KW-0067">ATP-binding</keyword>
<dbReference type="InterPro" id="IPR003781">
    <property type="entry name" value="CoA-bd"/>
</dbReference>
<evidence type="ECO:0000256" key="2">
    <source>
        <dbReference type="ARBA" id="ARBA00022598"/>
    </source>
</evidence>
<dbReference type="OrthoDB" id="9807426at2"/>
<accession>A0A4R2KDB6</accession>
<dbReference type="InterPro" id="IPR016181">
    <property type="entry name" value="Acyl_CoA_acyltransferase"/>
</dbReference>
<dbReference type="Pfam" id="PF13380">
    <property type="entry name" value="CoA_binding_2"/>
    <property type="match status" value="1"/>
</dbReference>
<organism evidence="9 10">
    <name type="scientific">Rhodovulum euryhalinum</name>
    <dbReference type="NCBI Taxonomy" id="35805"/>
    <lineage>
        <taxon>Bacteria</taxon>
        <taxon>Pseudomonadati</taxon>
        <taxon>Pseudomonadota</taxon>
        <taxon>Alphaproteobacteria</taxon>
        <taxon>Rhodobacterales</taxon>
        <taxon>Paracoccaceae</taxon>
        <taxon>Rhodovulum</taxon>
    </lineage>
</organism>
<proteinExistence type="inferred from homology"/>
<evidence type="ECO:0000256" key="3">
    <source>
        <dbReference type="ARBA" id="ARBA00022741"/>
    </source>
</evidence>
<evidence type="ECO:0000313" key="10">
    <source>
        <dbReference type="Proteomes" id="UP000295142"/>
    </source>
</evidence>
<dbReference type="Gene3D" id="3.30.1490.20">
    <property type="entry name" value="ATP-grasp fold, A domain"/>
    <property type="match status" value="1"/>
</dbReference>
<dbReference type="Pfam" id="PF00583">
    <property type="entry name" value="Acetyltransf_1"/>
    <property type="match status" value="1"/>
</dbReference>
<evidence type="ECO:0000256" key="4">
    <source>
        <dbReference type="ARBA" id="ARBA00022840"/>
    </source>
</evidence>
<protein>
    <submittedName>
        <fullName evidence="9">Acetyltransferase</fullName>
    </submittedName>
</protein>
<evidence type="ECO:0000256" key="5">
    <source>
        <dbReference type="ARBA" id="ARBA00060888"/>
    </source>
</evidence>
<dbReference type="InterPro" id="IPR011761">
    <property type="entry name" value="ATP-grasp"/>
</dbReference>
<gene>
    <name evidence="9" type="ORF">EV655_11169</name>
</gene>
<dbReference type="FunFam" id="3.30.1490.20:FF:000020">
    <property type="entry name" value="Protein lysine acetyltransferase"/>
    <property type="match status" value="1"/>
</dbReference>
<dbReference type="PROSITE" id="PS50975">
    <property type="entry name" value="ATP_GRASP"/>
    <property type="match status" value="1"/>
</dbReference>
<dbReference type="SUPFAM" id="SSF56059">
    <property type="entry name" value="Glutathione synthetase ATP-binding domain-like"/>
    <property type="match status" value="1"/>
</dbReference>
<name>A0A4R2KDB6_9RHOB</name>
<feature type="domain" description="ATP-grasp" evidence="7">
    <location>
        <begin position="489"/>
        <end position="524"/>
    </location>
</feature>
<keyword evidence="1" id="KW-0816">Tricarboxylic acid cycle</keyword>
<dbReference type="InterPro" id="IPR036291">
    <property type="entry name" value="NAD(P)-bd_dom_sf"/>
</dbReference>
<keyword evidence="2" id="KW-0436">Ligase</keyword>
<keyword evidence="10" id="KW-1185">Reference proteome</keyword>
<dbReference type="Gene3D" id="3.40.50.720">
    <property type="entry name" value="NAD(P)-binding Rossmann-like Domain"/>
    <property type="match status" value="1"/>
</dbReference>
<dbReference type="InterPro" id="IPR051538">
    <property type="entry name" value="Acyl-CoA_Synth/Transferase"/>
</dbReference>
<dbReference type="InterPro" id="IPR000182">
    <property type="entry name" value="GNAT_dom"/>
</dbReference>
<evidence type="ECO:0000256" key="1">
    <source>
        <dbReference type="ARBA" id="ARBA00022532"/>
    </source>
</evidence>
<evidence type="ECO:0000259" key="8">
    <source>
        <dbReference type="PROSITE" id="PS51186"/>
    </source>
</evidence>
<dbReference type="InterPro" id="IPR013815">
    <property type="entry name" value="ATP_grasp_subdomain_1"/>
</dbReference>